<dbReference type="Pfam" id="PF08843">
    <property type="entry name" value="AbiEii"/>
    <property type="match status" value="1"/>
</dbReference>
<evidence type="ECO:0000313" key="1">
    <source>
        <dbReference type="EMBL" id="RUO49301.1"/>
    </source>
</evidence>
<name>A0A432XKS7_9GAMM</name>
<dbReference type="STRING" id="519452.SAMN04488139_0535"/>
<protein>
    <recommendedName>
        <fullName evidence="3">Nucleotidyl transferase AbiEii/AbiGii toxin family protein</fullName>
    </recommendedName>
</protein>
<dbReference type="Gene3D" id="3.10.450.620">
    <property type="entry name" value="JHP933, nucleotidyltransferase-like core domain"/>
    <property type="match status" value="1"/>
</dbReference>
<gene>
    <name evidence="1" type="ORF">CWE24_02005</name>
</gene>
<reference evidence="2" key="1">
    <citation type="journal article" date="2018" name="Front. Microbiol.">
        <title>Genome-Based Analysis Reveals the Taxonomy and Diversity of the Family Idiomarinaceae.</title>
        <authorList>
            <person name="Liu Y."/>
            <person name="Lai Q."/>
            <person name="Shao Z."/>
        </authorList>
    </citation>
    <scope>NUCLEOTIDE SEQUENCE [LARGE SCALE GENOMIC DNA]</scope>
    <source>
        <strain evidence="2">908033</strain>
    </source>
</reference>
<proteinExistence type="predicted"/>
<evidence type="ECO:0000313" key="2">
    <source>
        <dbReference type="Proteomes" id="UP000286985"/>
    </source>
</evidence>
<dbReference type="Proteomes" id="UP000286985">
    <property type="component" value="Unassembled WGS sequence"/>
</dbReference>
<dbReference type="EMBL" id="PIPU01000001">
    <property type="protein sequence ID" value="RUO49301.1"/>
    <property type="molecule type" value="Genomic_DNA"/>
</dbReference>
<dbReference type="RefSeq" id="WP_092837178.1">
    <property type="nucleotide sequence ID" value="NZ_FPCF01000001.1"/>
</dbReference>
<dbReference type="InterPro" id="IPR014942">
    <property type="entry name" value="AbiEii"/>
</dbReference>
<dbReference type="OrthoDB" id="5508069at2"/>
<evidence type="ECO:0008006" key="3">
    <source>
        <dbReference type="Google" id="ProtNLM"/>
    </source>
</evidence>
<keyword evidence="2" id="KW-1185">Reference proteome</keyword>
<comment type="caution">
    <text evidence="1">The sequence shown here is derived from an EMBL/GenBank/DDBJ whole genome shotgun (WGS) entry which is preliminary data.</text>
</comment>
<dbReference type="AlphaFoldDB" id="A0A432XKS7"/>
<sequence length="233" mass="26743">MTSYQRHHHQVIGKCLRNFNADYLREHRILFGGGTRISLELNEYRQSVDIDFLCADKASYRAVRSQVSETSLGALVRNEFDYARDIRFDRYGVRTLIKADDLVIKLEFVAFDDYQLAAEPKTELFPVPAIDHTSCFMTKLLAHADRVMQEPFKDLFDLIVMFSHWGMIPKQAMEEAFSHYGATTVQGNLVKGLQHLLDNEPRYLAAALNMGIDRQLFQDQILPAAQRLLAELG</sequence>
<organism evidence="1 2">
    <name type="scientific">Pseudidiomarina donghaiensis</name>
    <dbReference type="NCBI Taxonomy" id="519452"/>
    <lineage>
        <taxon>Bacteria</taxon>
        <taxon>Pseudomonadati</taxon>
        <taxon>Pseudomonadota</taxon>
        <taxon>Gammaproteobacteria</taxon>
        <taxon>Alteromonadales</taxon>
        <taxon>Idiomarinaceae</taxon>
        <taxon>Pseudidiomarina</taxon>
    </lineage>
</organism>
<accession>A0A432XKS7</accession>